<name>A0ABS4T7W1_9PSEU</name>
<dbReference type="EMBL" id="JAGINW010000001">
    <property type="protein sequence ID" value="MBP2320509.1"/>
    <property type="molecule type" value="Genomic_DNA"/>
</dbReference>
<evidence type="ECO:0000313" key="3">
    <source>
        <dbReference type="EMBL" id="MBP2320509.1"/>
    </source>
</evidence>
<dbReference type="PROSITE" id="PS50003">
    <property type="entry name" value="PH_DOMAIN"/>
    <property type="match status" value="1"/>
</dbReference>
<dbReference type="Proteomes" id="UP001519332">
    <property type="component" value="Unassembled WGS sequence"/>
</dbReference>
<organism evidence="3 4">
    <name type="scientific">Kibdelosporangium banguiense</name>
    <dbReference type="NCBI Taxonomy" id="1365924"/>
    <lineage>
        <taxon>Bacteria</taxon>
        <taxon>Bacillati</taxon>
        <taxon>Actinomycetota</taxon>
        <taxon>Actinomycetes</taxon>
        <taxon>Pseudonocardiales</taxon>
        <taxon>Pseudonocardiaceae</taxon>
        <taxon>Kibdelosporangium</taxon>
    </lineage>
</organism>
<feature type="domain" description="PH" evidence="2">
    <location>
        <begin position="1"/>
        <end position="83"/>
    </location>
</feature>
<feature type="region of interest" description="Disordered" evidence="1">
    <location>
        <begin position="1"/>
        <end position="23"/>
    </location>
</feature>
<protein>
    <recommendedName>
        <fullName evidence="2">PH domain-containing protein</fullName>
    </recommendedName>
</protein>
<gene>
    <name evidence="3" type="ORF">JOF56_000894</name>
</gene>
<keyword evidence="4" id="KW-1185">Reference proteome</keyword>
<evidence type="ECO:0000259" key="2">
    <source>
        <dbReference type="PROSITE" id="PS50003"/>
    </source>
</evidence>
<proteinExistence type="predicted"/>
<evidence type="ECO:0000256" key="1">
    <source>
        <dbReference type="SAM" id="MobiDB-lite"/>
    </source>
</evidence>
<comment type="caution">
    <text evidence="3">The sequence shown here is derived from an EMBL/GenBank/DDBJ whole genome shotgun (WGS) entry which is preliminary data.</text>
</comment>
<reference evidence="3 4" key="1">
    <citation type="submission" date="2021-03" db="EMBL/GenBank/DDBJ databases">
        <title>Sequencing the genomes of 1000 actinobacteria strains.</title>
        <authorList>
            <person name="Klenk H.-P."/>
        </authorList>
    </citation>
    <scope>NUCLEOTIDE SEQUENCE [LARGE SCALE GENOMIC DNA]</scope>
    <source>
        <strain evidence="3 4">DSM 46670</strain>
    </source>
</reference>
<sequence>MDRDRPAPDGGGTASPDDPSLADYWATRRRRGTPPVGKTMLRLLKTQQGRCSICRGLLLHADHEPQSPQEWEQWLTATRKAIRKHAVTVWGAGTPDERVADRLVHAHCQRQFTGDGKGAALLSVCLSVSLWGLLEPVAWKAGTAGS</sequence>
<dbReference type="InterPro" id="IPR001849">
    <property type="entry name" value="PH_domain"/>
</dbReference>
<accession>A0ABS4T7W1</accession>
<evidence type="ECO:0000313" key="4">
    <source>
        <dbReference type="Proteomes" id="UP001519332"/>
    </source>
</evidence>
<dbReference type="RefSeq" id="WP_209634739.1">
    <property type="nucleotide sequence ID" value="NZ_JAGINW010000001.1"/>
</dbReference>